<accession>U7UZF3</accession>
<dbReference type="InterPro" id="IPR006143">
    <property type="entry name" value="RND_pump_MFP"/>
</dbReference>
<evidence type="ECO:0000256" key="1">
    <source>
        <dbReference type="ARBA" id="ARBA00009477"/>
    </source>
</evidence>
<dbReference type="EMBL" id="AXZF01000175">
    <property type="protein sequence ID" value="ERT64832.1"/>
    <property type="molecule type" value="Genomic_DNA"/>
</dbReference>
<evidence type="ECO:0000259" key="2">
    <source>
        <dbReference type="Pfam" id="PF25954"/>
    </source>
</evidence>
<dbReference type="HOGENOM" id="CLU_018816_1_1_0"/>
<proteinExistence type="inferred from homology"/>
<comment type="similarity">
    <text evidence="1">Belongs to the membrane fusion protein (MFP) (TC 8.A.1) family.</text>
</comment>
<gene>
    <name evidence="3" type="ORF">HMPREF0202_02822</name>
</gene>
<sequence>MQSAYLKAQATYVSNKADFEIKRKNYEKFKQLYDKNLISEDEYLTKKTGYLQSESDLKSSEATYLSAKKDFEDLVVKSKLDGVITDLNLKLYEKIPSNTDLVTVVDISKILVKTGVSVHEISQLSVGNKAEIDLEGIENNYFGSVYEINPVANKDNKKYQIKVEIENPEGKIKKGMYSKVLVETGKQNGYLVPKNAIVIKELYSYIFVVENDEARRIKIERGYSNGDKQEVISDELYSNMKLVTEGQFLLEDRDKVNIID</sequence>
<dbReference type="eggNOG" id="COG0845">
    <property type="taxonomic scope" value="Bacteria"/>
</dbReference>
<dbReference type="PANTHER" id="PTHR30469">
    <property type="entry name" value="MULTIDRUG RESISTANCE PROTEIN MDTA"/>
    <property type="match status" value="1"/>
</dbReference>
<dbReference type="Gene3D" id="2.40.420.20">
    <property type="match status" value="1"/>
</dbReference>
<dbReference type="Proteomes" id="UP000017081">
    <property type="component" value="Unassembled WGS sequence"/>
</dbReference>
<evidence type="ECO:0000313" key="4">
    <source>
        <dbReference type="Proteomes" id="UP000017081"/>
    </source>
</evidence>
<dbReference type="Gene3D" id="1.10.287.470">
    <property type="entry name" value="Helix hairpin bin"/>
    <property type="match status" value="1"/>
</dbReference>
<feature type="domain" description="CusB-like beta-barrel" evidence="2">
    <location>
        <begin position="120"/>
        <end position="183"/>
    </location>
</feature>
<keyword evidence="4" id="KW-1185">Reference proteome</keyword>
<dbReference type="Pfam" id="PF25954">
    <property type="entry name" value="Beta-barrel_RND_2"/>
    <property type="match status" value="1"/>
</dbReference>
<protein>
    <recommendedName>
        <fullName evidence="2">CusB-like beta-barrel domain-containing protein</fullName>
    </recommendedName>
</protein>
<organism evidence="3 4">
    <name type="scientific">Cetobacterium somerae ATCC BAA-474</name>
    <dbReference type="NCBI Taxonomy" id="1319815"/>
    <lineage>
        <taxon>Bacteria</taxon>
        <taxon>Fusobacteriati</taxon>
        <taxon>Fusobacteriota</taxon>
        <taxon>Fusobacteriia</taxon>
        <taxon>Fusobacteriales</taxon>
        <taxon>Fusobacteriaceae</taxon>
        <taxon>Cetobacterium</taxon>
    </lineage>
</organism>
<dbReference type="NCBIfam" id="TIGR01730">
    <property type="entry name" value="RND_mfp"/>
    <property type="match status" value="1"/>
</dbReference>
<dbReference type="PANTHER" id="PTHR30469:SF33">
    <property type="entry name" value="SLR1207 PROTEIN"/>
    <property type="match status" value="1"/>
</dbReference>
<dbReference type="SUPFAM" id="SSF111369">
    <property type="entry name" value="HlyD-like secretion proteins"/>
    <property type="match status" value="1"/>
</dbReference>
<reference evidence="3 4" key="1">
    <citation type="submission" date="2013-08" db="EMBL/GenBank/DDBJ databases">
        <authorList>
            <person name="Weinstock G."/>
            <person name="Sodergren E."/>
            <person name="Wylie T."/>
            <person name="Fulton L."/>
            <person name="Fulton R."/>
            <person name="Fronick C."/>
            <person name="O'Laughlin M."/>
            <person name="Godfrey J."/>
            <person name="Miner T."/>
            <person name="Herter B."/>
            <person name="Appelbaum E."/>
            <person name="Cordes M."/>
            <person name="Lek S."/>
            <person name="Wollam A."/>
            <person name="Pepin K.H."/>
            <person name="Palsikar V.B."/>
            <person name="Mitreva M."/>
            <person name="Wilson R.K."/>
        </authorList>
    </citation>
    <scope>NUCLEOTIDE SEQUENCE [LARGE SCALE GENOMIC DNA]</scope>
    <source>
        <strain evidence="3 4">ATCC BAA-474</strain>
    </source>
</reference>
<name>U7UZF3_9FUSO</name>
<dbReference type="InterPro" id="IPR058792">
    <property type="entry name" value="Beta-barrel_RND_2"/>
</dbReference>
<dbReference type="GO" id="GO:0015562">
    <property type="term" value="F:efflux transmembrane transporter activity"/>
    <property type="evidence" value="ECO:0007669"/>
    <property type="project" value="TreeGrafter"/>
</dbReference>
<dbReference type="AlphaFoldDB" id="U7UZF3"/>
<evidence type="ECO:0000313" key="3">
    <source>
        <dbReference type="EMBL" id="ERT64832.1"/>
    </source>
</evidence>
<dbReference type="GO" id="GO:1990281">
    <property type="term" value="C:efflux pump complex"/>
    <property type="evidence" value="ECO:0007669"/>
    <property type="project" value="TreeGrafter"/>
</dbReference>
<dbReference type="STRING" id="1319815.HMPREF0202_02822"/>
<comment type="caution">
    <text evidence="3">The sequence shown here is derived from an EMBL/GenBank/DDBJ whole genome shotgun (WGS) entry which is preliminary data.</text>
</comment>
<dbReference type="Gene3D" id="2.40.30.170">
    <property type="match status" value="1"/>
</dbReference>